<dbReference type="Proteomes" id="UP001157126">
    <property type="component" value="Unassembled WGS sequence"/>
</dbReference>
<evidence type="ECO:0000256" key="1">
    <source>
        <dbReference type="SAM" id="Coils"/>
    </source>
</evidence>
<keyword evidence="1" id="KW-0175">Coiled coil</keyword>
<protein>
    <recommendedName>
        <fullName evidence="4">RAMA domain-containing protein</fullName>
    </recommendedName>
</protein>
<keyword evidence="3" id="KW-1185">Reference proteome</keyword>
<gene>
    <name evidence="2" type="ORF">GCM10025883_06420</name>
</gene>
<evidence type="ECO:0008006" key="4">
    <source>
        <dbReference type="Google" id="ProtNLM"/>
    </source>
</evidence>
<name>A0ABQ6IN36_9MICO</name>
<sequence length="359" mass="39616">MRLSPTDALADYHVGAVVPVLLVHVERELCIARLFPDVEVDLTPAQAFDDTDLDLRTVLTPGETLTALVLATGPHWRISLARNPADAVLTAPPILRGGPPWLEPPQAEDTTAPELATDEVPPAESTDLDIDIAAMVARAIDAHNAAADLVTHADDATPTRAEDSGESPELAAMRLERDRLLRELRAAENERASLKDETKRLRTQVREAKIALRHAHTDADLDHDLFGDPGDQLRYEVHLSWARRTTPGEKAALPIRDWTIGPDFFTTWAAVEGIDRQKVVDVIVDVVTGRVKDIPARHLHQLRSGLGGDDPPVTRPDGATCWRVYLQHKTASARRLHYWQRTDGVVELSSVRLHDDPTP</sequence>
<accession>A0ABQ6IN36</accession>
<comment type="caution">
    <text evidence="2">The sequence shown here is derived from an EMBL/GenBank/DDBJ whole genome shotgun (WGS) entry which is preliminary data.</text>
</comment>
<dbReference type="EMBL" id="BSUO01000001">
    <property type="protein sequence ID" value="GMA38597.1"/>
    <property type="molecule type" value="Genomic_DNA"/>
</dbReference>
<feature type="coiled-coil region" evidence="1">
    <location>
        <begin position="170"/>
        <end position="211"/>
    </location>
</feature>
<evidence type="ECO:0000313" key="2">
    <source>
        <dbReference type="EMBL" id="GMA38597.1"/>
    </source>
</evidence>
<proteinExistence type="predicted"/>
<organism evidence="2 3">
    <name type="scientific">Mobilicoccus caccae</name>
    <dbReference type="NCBI Taxonomy" id="1859295"/>
    <lineage>
        <taxon>Bacteria</taxon>
        <taxon>Bacillati</taxon>
        <taxon>Actinomycetota</taxon>
        <taxon>Actinomycetes</taxon>
        <taxon>Micrococcales</taxon>
        <taxon>Dermatophilaceae</taxon>
        <taxon>Mobilicoccus</taxon>
    </lineage>
</organism>
<reference evidence="3" key="1">
    <citation type="journal article" date="2019" name="Int. J. Syst. Evol. Microbiol.">
        <title>The Global Catalogue of Microorganisms (GCM) 10K type strain sequencing project: providing services to taxonomists for standard genome sequencing and annotation.</title>
        <authorList>
            <consortium name="The Broad Institute Genomics Platform"/>
            <consortium name="The Broad Institute Genome Sequencing Center for Infectious Disease"/>
            <person name="Wu L."/>
            <person name="Ma J."/>
        </authorList>
    </citation>
    <scope>NUCLEOTIDE SEQUENCE [LARGE SCALE GENOMIC DNA]</scope>
    <source>
        <strain evidence="3">NBRC 113072</strain>
    </source>
</reference>
<evidence type="ECO:0000313" key="3">
    <source>
        <dbReference type="Proteomes" id="UP001157126"/>
    </source>
</evidence>